<keyword evidence="2" id="KW-1185">Reference proteome</keyword>
<accession>A0A9W7DIR5</accession>
<sequence length="287" mass="33027">MKLFLDEHYYNTLEQETNNDPLTSSPPNDYTFETLNLSYHEFSKMIVLQAFGMAHGLTPDNPDTDIASPFDIGITQLERSPDDEIHIFVMAPQPLTSPLCSTPLVSYKHMLKLMVRHQQTLQTLESINEVRRGRLSQFHYLIVVPIFLDKGDVIMCLLNVQGRFVAFLDCNSGDRPENIHLALENVKKNIIRFTNYLCYFLKVDMNDAKFLDDPSMSVFDTSRNSMEQLINCDYRCITFGWRFSSLIQMFDGGILLEDLNLGVQDGQSEFKIANDLSEILMFRLEVP</sequence>
<protein>
    <submittedName>
        <fullName evidence="1">Unnamed protein product</fullName>
    </submittedName>
</protein>
<dbReference type="AlphaFoldDB" id="A0A9W7DIR5"/>
<evidence type="ECO:0000313" key="1">
    <source>
        <dbReference type="EMBL" id="GMG40998.1"/>
    </source>
</evidence>
<dbReference type="EMBL" id="BSXU01004142">
    <property type="protein sequence ID" value="GMG40998.1"/>
    <property type="molecule type" value="Genomic_DNA"/>
</dbReference>
<name>A0A9W7DIR5_AMBMO</name>
<organism evidence="1 2">
    <name type="scientific">Ambrosiozyma monospora</name>
    <name type="common">Yeast</name>
    <name type="synonym">Endomycopsis monosporus</name>
    <dbReference type="NCBI Taxonomy" id="43982"/>
    <lineage>
        <taxon>Eukaryota</taxon>
        <taxon>Fungi</taxon>
        <taxon>Dikarya</taxon>
        <taxon>Ascomycota</taxon>
        <taxon>Saccharomycotina</taxon>
        <taxon>Pichiomycetes</taxon>
        <taxon>Pichiales</taxon>
        <taxon>Pichiaceae</taxon>
        <taxon>Ambrosiozyma</taxon>
    </lineage>
</organism>
<dbReference type="Proteomes" id="UP001165063">
    <property type="component" value="Unassembled WGS sequence"/>
</dbReference>
<gene>
    <name evidence="1" type="ORF">Amon01_000647300</name>
</gene>
<evidence type="ECO:0000313" key="2">
    <source>
        <dbReference type="Proteomes" id="UP001165063"/>
    </source>
</evidence>
<reference evidence="1" key="1">
    <citation type="submission" date="2023-04" db="EMBL/GenBank/DDBJ databases">
        <title>Ambrosiozyma monospora NBRC 1965.</title>
        <authorList>
            <person name="Ichikawa N."/>
            <person name="Sato H."/>
            <person name="Tonouchi N."/>
        </authorList>
    </citation>
    <scope>NUCLEOTIDE SEQUENCE</scope>
    <source>
        <strain evidence="1">NBRC 1965</strain>
    </source>
</reference>
<comment type="caution">
    <text evidence="1">The sequence shown here is derived from an EMBL/GenBank/DDBJ whole genome shotgun (WGS) entry which is preliminary data.</text>
</comment>
<proteinExistence type="predicted"/>